<dbReference type="Pfam" id="PF00356">
    <property type="entry name" value="LacI"/>
    <property type="match status" value="1"/>
</dbReference>
<name>A0A401J1J3_SPHXE</name>
<accession>A0A401J1J3</accession>
<dbReference type="AlphaFoldDB" id="A0A401J1J3"/>
<evidence type="ECO:0000259" key="5">
    <source>
        <dbReference type="PROSITE" id="PS50932"/>
    </source>
</evidence>
<feature type="compositionally biased region" description="Polar residues" evidence="4">
    <location>
        <begin position="23"/>
        <end position="34"/>
    </location>
</feature>
<sequence length="387" mass="42103">MWRVILRFAMNARLRYEPRRKTFSMTRPNPLSDSRASRRQRNAPTINDVAREAGVSPMTVSRVINGEKAVRPATRAKVDVAIAALNYAPSAAARSLAGGEEMRIGLLYSNPSSSYLSEFLVGSLEQASGSGVHLVVEKWDEQTSIKAVIDHLLRGRIDGVILPPPLCDLQDMAHALVAANIPAVAVATGRSDGELAAVRIDDRQAAYEMTRHLVSLGHSRIGFIKGHPNQSASIRRLEGYVDALDEAGIAVQNDYIAQGYFTYRSGLDAAEHILALPDAPTAIFASNDDMAAATVAIAHRGGLDVPGDLTVCGFDDTSLATTIWPELTTIRQPISAMSRAAVELLVKMLRARRAQDEDMPAHLVLDHQLIRRQSDAPPRVRPRVVGR</sequence>
<dbReference type="PROSITE" id="PS50932">
    <property type="entry name" value="HTH_LACI_2"/>
    <property type="match status" value="1"/>
</dbReference>
<dbReference type="Gene3D" id="3.40.50.2300">
    <property type="match status" value="2"/>
</dbReference>
<keyword evidence="2" id="KW-0238">DNA-binding</keyword>
<dbReference type="GO" id="GO:0000976">
    <property type="term" value="F:transcription cis-regulatory region binding"/>
    <property type="evidence" value="ECO:0007669"/>
    <property type="project" value="TreeGrafter"/>
</dbReference>
<evidence type="ECO:0000313" key="7">
    <source>
        <dbReference type="Proteomes" id="UP000290975"/>
    </source>
</evidence>
<keyword evidence="3" id="KW-0804">Transcription</keyword>
<dbReference type="InterPro" id="IPR010982">
    <property type="entry name" value="Lambda_DNA-bd_dom_sf"/>
</dbReference>
<evidence type="ECO:0000313" key="6">
    <source>
        <dbReference type="EMBL" id="GBH30494.1"/>
    </source>
</evidence>
<dbReference type="InterPro" id="IPR046335">
    <property type="entry name" value="LacI/GalR-like_sensor"/>
</dbReference>
<organism evidence="6 7">
    <name type="scientific">Sphingobium xenophagum</name>
    <dbReference type="NCBI Taxonomy" id="121428"/>
    <lineage>
        <taxon>Bacteria</taxon>
        <taxon>Pseudomonadati</taxon>
        <taxon>Pseudomonadota</taxon>
        <taxon>Alphaproteobacteria</taxon>
        <taxon>Sphingomonadales</taxon>
        <taxon>Sphingomonadaceae</taxon>
        <taxon>Sphingobium</taxon>
    </lineage>
</organism>
<dbReference type="PRINTS" id="PR00036">
    <property type="entry name" value="HTHLACI"/>
</dbReference>
<dbReference type="STRING" id="1192759.GCA_000277525_03917"/>
<dbReference type="PANTHER" id="PTHR30146:SF153">
    <property type="entry name" value="LACTOSE OPERON REPRESSOR"/>
    <property type="match status" value="1"/>
</dbReference>
<evidence type="ECO:0000256" key="1">
    <source>
        <dbReference type="ARBA" id="ARBA00023015"/>
    </source>
</evidence>
<feature type="region of interest" description="Disordered" evidence="4">
    <location>
        <begin position="21"/>
        <end position="44"/>
    </location>
</feature>
<dbReference type="Gene3D" id="1.10.260.40">
    <property type="entry name" value="lambda repressor-like DNA-binding domains"/>
    <property type="match status" value="1"/>
</dbReference>
<dbReference type="EMBL" id="BBQY01000004">
    <property type="protein sequence ID" value="GBH30494.1"/>
    <property type="molecule type" value="Genomic_DNA"/>
</dbReference>
<dbReference type="SUPFAM" id="SSF53822">
    <property type="entry name" value="Periplasmic binding protein-like I"/>
    <property type="match status" value="1"/>
</dbReference>
<protein>
    <submittedName>
        <fullName evidence="6">LacI family transcriptional regulator</fullName>
    </submittedName>
</protein>
<dbReference type="PANTHER" id="PTHR30146">
    <property type="entry name" value="LACI-RELATED TRANSCRIPTIONAL REPRESSOR"/>
    <property type="match status" value="1"/>
</dbReference>
<dbReference type="CDD" id="cd01545">
    <property type="entry name" value="PBP1_SalR"/>
    <property type="match status" value="1"/>
</dbReference>
<feature type="domain" description="HTH lacI-type" evidence="5">
    <location>
        <begin position="44"/>
        <end position="98"/>
    </location>
</feature>
<gene>
    <name evidence="6" type="ORF">MBESOW_P1749</name>
</gene>
<keyword evidence="7" id="KW-1185">Reference proteome</keyword>
<keyword evidence="1" id="KW-0805">Transcription regulation</keyword>
<dbReference type="SMART" id="SM00354">
    <property type="entry name" value="HTH_LACI"/>
    <property type="match status" value="1"/>
</dbReference>
<dbReference type="SUPFAM" id="SSF47413">
    <property type="entry name" value="lambda repressor-like DNA-binding domains"/>
    <property type="match status" value="1"/>
</dbReference>
<dbReference type="Pfam" id="PF13377">
    <property type="entry name" value="Peripla_BP_3"/>
    <property type="match status" value="1"/>
</dbReference>
<dbReference type="Proteomes" id="UP000290975">
    <property type="component" value="Unassembled WGS sequence"/>
</dbReference>
<evidence type="ECO:0000256" key="2">
    <source>
        <dbReference type="ARBA" id="ARBA00023125"/>
    </source>
</evidence>
<reference evidence="6 7" key="1">
    <citation type="submission" date="2014-12" db="EMBL/GenBank/DDBJ databases">
        <title>Whole genome sequencing of Sphingobium xenophagum OW59.</title>
        <authorList>
            <person name="Ohta Y."/>
            <person name="Nishi S."/>
            <person name="Hatada Y."/>
        </authorList>
    </citation>
    <scope>NUCLEOTIDE SEQUENCE [LARGE SCALE GENOMIC DNA]</scope>
    <source>
        <strain evidence="6 7">OW59</strain>
    </source>
</reference>
<evidence type="ECO:0000256" key="3">
    <source>
        <dbReference type="ARBA" id="ARBA00023163"/>
    </source>
</evidence>
<dbReference type="PROSITE" id="PS00356">
    <property type="entry name" value="HTH_LACI_1"/>
    <property type="match status" value="1"/>
</dbReference>
<dbReference type="InterPro" id="IPR028082">
    <property type="entry name" value="Peripla_BP_I"/>
</dbReference>
<comment type="caution">
    <text evidence="6">The sequence shown here is derived from an EMBL/GenBank/DDBJ whole genome shotgun (WGS) entry which is preliminary data.</text>
</comment>
<dbReference type="InterPro" id="IPR000843">
    <property type="entry name" value="HTH_LacI"/>
</dbReference>
<dbReference type="GO" id="GO:0003700">
    <property type="term" value="F:DNA-binding transcription factor activity"/>
    <property type="evidence" value="ECO:0007669"/>
    <property type="project" value="TreeGrafter"/>
</dbReference>
<dbReference type="CDD" id="cd01392">
    <property type="entry name" value="HTH_LacI"/>
    <property type="match status" value="1"/>
</dbReference>
<evidence type="ECO:0000256" key="4">
    <source>
        <dbReference type="SAM" id="MobiDB-lite"/>
    </source>
</evidence>
<proteinExistence type="predicted"/>